<comment type="caution">
    <text evidence="1">The sequence shown here is derived from an EMBL/GenBank/DDBJ whole genome shotgun (WGS) entry which is preliminary data.</text>
</comment>
<evidence type="ECO:0000313" key="2">
    <source>
        <dbReference type="Proteomes" id="UP001500390"/>
    </source>
</evidence>
<organism evidence="1 2">
    <name type="scientific">Ornithinibacter aureus</name>
    <dbReference type="NCBI Taxonomy" id="622664"/>
    <lineage>
        <taxon>Bacteria</taxon>
        <taxon>Bacillati</taxon>
        <taxon>Actinomycetota</taxon>
        <taxon>Actinomycetes</taxon>
        <taxon>Micrococcales</taxon>
        <taxon>Intrasporangiaceae</taxon>
        <taxon>Ornithinibacter</taxon>
    </lineage>
</organism>
<name>A0ABP8JK13_9MICO</name>
<reference evidence="2" key="1">
    <citation type="journal article" date="2019" name="Int. J. Syst. Evol. Microbiol.">
        <title>The Global Catalogue of Microorganisms (GCM) 10K type strain sequencing project: providing services to taxonomists for standard genome sequencing and annotation.</title>
        <authorList>
            <consortium name="The Broad Institute Genomics Platform"/>
            <consortium name="The Broad Institute Genome Sequencing Center for Infectious Disease"/>
            <person name="Wu L."/>
            <person name="Ma J."/>
        </authorList>
    </citation>
    <scope>NUCLEOTIDE SEQUENCE [LARGE SCALE GENOMIC DNA]</scope>
    <source>
        <strain evidence="2">JCM 17738</strain>
    </source>
</reference>
<dbReference type="Proteomes" id="UP001500390">
    <property type="component" value="Unassembled WGS sequence"/>
</dbReference>
<protein>
    <submittedName>
        <fullName evidence="1">Uncharacterized protein</fullName>
    </submittedName>
</protein>
<dbReference type="InterPro" id="IPR001387">
    <property type="entry name" value="Cro/C1-type_HTH"/>
</dbReference>
<proteinExistence type="predicted"/>
<dbReference type="SUPFAM" id="SSF47413">
    <property type="entry name" value="lambda repressor-like DNA-binding domains"/>
    <property type="match status" value="1"/>
</dbReference>
<keyword evidence="2" id="KW-1185">Reference proteome</keyword>
<dbReference type="EMBL" id="BAABFX010000020">
    <property type="protein sequence ID" value="GAA4391927.1"/>
    <property type="molecule type" value="Genomic_DNA"/>
</dbReference>
<gene>
    <name evidence="1" type="ORF">GCM10023153_10400</name>
</gene>
<dbReference type="InterPro" id="IPR010982">
    <property type="entry name" value="Lambda_DNA-bd_dom_sf"/>
</dbReference>
<accession>A0ABP8JK13</accession>
<evidence type="ECO:0000313" key="1">
    <source>
        <dbReference type="EMBL" id="GAA4391927.1"/>
    </source>
</evidence>
<sequence length="185" mass="20112">MATTDQRRARLQSLIDAAGMTGTQAAFAIGRTPSRLGDYLAGRTVPSALVLLDLEEAAEQASKRTWMRAADVVDAVGDHADTDPILAMRMLLQGRDQSLALNTPARQAIWATGSPSRGLTGPWKTLTYQLLRDSACAGRPIPRWLVAPTPLERSWAPLPVREDRPLHQGLAKLGVLVNERDLLTV</sequence>
<dbReference type="RefSeq" id="WP_159903046.1">
    <property type="nucleotide sequence ID" value="NZ_BAABFX010000020.1"/>
</dbReference>
<dbReference type="CDD" id="cd00093">
    <property type="entry name" value="HTH_XRE"/>
    <property type="match status" value="1"/>
</dbReference>